<protein>
    <recommendedName>
        <fullName evidence="1">Amidohydrolase 3 domain-containing protein</fullName>
    </recommendedName>
</protein>
<feature type="domain" description="Amidohydrolase 3" evidence="1">
    <location>
        <begin position="55"/>
        <end position="535"/>
    </location>
</feature>
<dbReference type="RefSeq" id="WP_093150939.1">
    <property type="nucleotide sequence ID" value="NZ_FNBW01000007.1"/>
</dbReference>
<dbReference type="Gene3D" id="3.20.20.140">
    <property type="entry name" value="Metal-dependent hydrolases"/>
    <property type="match status" value="1"/>
</dbReference>
<evidence type="ECO:0000313" key="2">
    <source>
        <dbReference type="EMBL" id="SDF87892.1"/>
    </source>
</evidence>
<dbReference type="SUPFAM" id="SSF51338">
    <property type="entry name" value="Composite domain of metallo-dependent hydrolases"/>
    <property type="match status" value="1"/>
</dbReference>
<organism evidence="2 3">
    <name type="scientific">Thalassobaculum litoreum DSM 18839</name>
    <dbReference type="NCBI Taxonomy" id="1123362"/>
    <lineage>
        <taxon>Bacteria</taxon>
        <taxon>Pseudomonadati</taxon>
        <taxon>Pseudomonadota</taxon>
        <taxon>Alphaproteobacteria</taxon>
        <taxon>Rhodospirillales</taxon>
        <taxon>Thalassobaculaceae</taxon>
        <taxon>Thalassobaculum</taxon>
    </lineage>
</organism>
<evidence type="ECO:0000313" key="3">
    <source>
        <dbReference type="Proteomes" id="UP000198615"/>
    </source>
</evidence>
<dbReference type="EMBL" id="FNBW01000007">
    <property type="protein sequence ID" value="SDF87892.1"/>
    <property type="molecule type" value="Genomic_DNA"/>
</dbReference>
<dbReference type="Proteomes" id="UP000198615">
    <property type="component" value="Unassembled WGS sequence"/>
</dbReference>
<evidence type="ECO:0000259" key="1">
    <source>
        <dbReference type="Pfam" id="PF07969"/>
    </source>
</evidence>
<dbReference type="InterPro" id="IPR033932">
    <property type="entry name" value="YtcJ-like"/>
</dbReference>
<accession>A0A8G2EWN2</accession>
<sequence length="542" mass="58217">MTRVAADTVLSGGKVFLGPGLGFAEAVAIWQGRVLATGTASEIADLIGPDTKKIGLAGRLAVPGLNDAHQHMMAVGMGTLEVNLKGEDITSIGDILAAIKARADTLAPGEWIMGRGYDHFNLAEKRHPLREELDMVAPDNPVYIKRTCGHMGVANSKALELAQVREGIANPAGGHVEAQNGKLTGLLQETAQQLVYRAFPKAGMDDFVDGIEAGAKLNLSYGFTSCTDPGVGLREGYRDWQAYLFARRQGRLPQRMYLMPLAGATGWPDRILDMDFMTGDGDEWVRTGPMKLFADGSAGGKTAAMSSPYADDSENFGIFIYGDEEIHGYIADYHARGFQIATHAIGDAAIEQVLSGYEKAIGNQVQSDRRHRIEHCGFLSTDQIARMAKAGVLPAPQSIFLYEFGDLYLDALGPERPAASYPMRSWIDAGLHPSGSSDGPVSQTNPFRGIYNMVTRKTSRGTVIGPEERITVEEAIGAYTVNGAYGSFEEGLKGTLEVGRLGDVAVFDTDLFATEPEAWIDAQCDLTVLGGALAYDRQGEAA</sequence>
<gene>
    <name evidence="2" type="ORF">SAMN05660686_02661</name>
</gene>
<dbReference type="SUPFAM" id="SSF51556">
    <property type="entry name" value="Metallo-dependent hydrolases"/>
    <property type="match status" value="1"/>
</dbReference>
<dbReference type="InterPro" id="IPR013108">
    <property type="entry name" value="Amidohydro_3"/>
</dbReference>
<comment type="caution">
    <text evidence="2">The sequence shown here is derived from an EMBL/GenBank/DDBJ whole genome shotgun (WGS) entry which is preliminary data.</text>
</comment>
<dbReference type="Gene3D" id="3.10.310.70">
    <property type="match status" value="1"/>
</dbReference>
<dbReference type="CDD" id="cd01300">
    <property type="entry name" value="YtcJ_like"/>
    <property type="match status" value="1"/>
</dbReference>
<name>A0A8G2EWN2_9PROT</name>
<proteinExistence type="predicted"/>
<dbReference type="InterPro" id="IPR011059">
    <property type="entry name" value="Metal-dep_hydrolase_composite"/>
</dbReference>
<reference evidence="2 3" key="1">
    <citation type="submission" date="2016-10" db="EMBL/GenBank/DDBJ databases">
        <authorList>
            <person name="Varghese N."/>
            <person name="Submissions S."/>
        </authorList>
    </citation>
    <scope>NUCLEOTIDE SEQUENCE [LARGE SCALE GENOMIC DNA]</scope>
    <source>
        <strain evidence="2 3">DSM 18839</strain>
    </source>
</reference>
<dbReference type="Pfam" id="PF07969">
    <property type="entry name" value="Amidohydro_3"/>
    <property type="match status" value="1"/>
</dbReference>
<dbReference type="PANTHER" id="PTHR22642:SF2">
    <property type="entry name" value="PROTEIN LONG AFTER FAR-RED 3"/>
    <property type="match status" value="1"/>
</dbReference>
<dbReference type="AlphaFoldDB" id="A0A8G2EWN2"/>
<dbReference type="OrthoDB" id="9811399at2"/>
<keyword evidence="3" id="KW-1185">Reference proteome</keyword>
<dbReference type="PANTHER" id="PTHR22642">
    <property type="entry name" value="IMIDAZOLONEPROPIONASE"/>
    <property type="match status" value="1"/>
</dbReference>
<dbReference type="Gene3D" id="2.30.40.10">
    <property type="entry name" value="Urease, subunit C, domain 1"/>
    <property type="match status" value="1"/>
</dbReference>
<dbReference type="InterPro" id="IPR032466">
    <property type="entry name" value="Metal_Hydrolase"/>
</dbReference>
<dbReference type="GO" id="GO:0016810">
    <property type="term" value="F:hydrolase activity, acting on carbon-nitrogen (but not peptide) bonds"/>
    <property type="evidence" value="ECO:0007669"/>
    <property type="project" value="InterPro"/>
</dbReference>